<name>A0A1W2DXT6_9BACT</name>
<evidence type="ECO:0000313" key="1">
    <source>
        <dbReference type="EMBL" id="SMD02263.1"/>
    </source>
</evidence>
<evidence type="ECO:0000313" key="2">
    <source>
        <dbReference type="Proteomes" id="UP000192418"/>
    </source>
</evidence>
<sequence length="80" mass="8864">MTSLFYEIVEGLKAGEFLLCPIAISLGGYAVSLDKDQCLELITRIVIILNLARCDRAQAFCTRSVLKMADKGPKLRNCLK</sequence>
<organism evidence="1 2">
    <name type="scientific">Desulfocicer vacuolatum DSM 3385</name>
    <dbReference type="NCBI Taxonomy" id="1121400"/>
    <lineage>
        <taxon>Bacteria</taxon>
        <taxon>Pseudomonadati</taxon>
        <taxon>Thermodesulfobacteriota</taxon>
        <taxon>Desulfobacteria</taxon>
        <taxon>Desulfobacterales</taxon>
        <taxon>Desulfobacteraceae</taxon>
        <taxon>Desulfocicer</taxon>
    </lineage>
</organism>
<gene>
    <name evidence="1" type="ORF">SAMN02746065_1226</name>
</gene>
<dbReference type="EMBL" id="FWXY01000022">
    <property type="protein sequence ID" value="SMD02263.1"/>
    <property type="molecule type" value="Genomic_DNA"/>
</dbReference>
<dbReference type="STRING" id="1121400.SAMN02746065_1226"/>
<reference evidence="1 2" key="1">
    <citation type="submission" date="2017-04" db="EMBL/GenBank/DDBJ databases">
        <authorList>
            <person name="Afonso C.L."/>
            <person name="Miller P.J."/>
            <person name="Scott M.A."/>
            <person name="Spackman E."/>
            <person name="Goraichik I."/>
            <person name="Dimitrov K.M."/>
            <person name="Suarez D.L."/>
            <person name="Swayne D.E."/>
        </authorList>
    </citation>
    <scope>NUCLEOTIDE SEQUENCE [LARGE SCALE GENOMIC DNA]</scope>
    <source>
        <strain evidence="1 2">DSM 3385</strain>
    </source>
</reference>
<dbReference type="AlphaFoldDB" id="A0A1W2DXT6"/>
<proteinExistence type="predicted"/>
<keyword evidence="2" id="KW-1185">Reference proteome</keyword>
<dbReference type="Proteomes" id="UP000192418">
    <property type="component" value="Unassembled WGS sequence"/>
</dbReference>
<accession>A0A1W2DXT6</accession>
<protein>
    <submittedName>
        <fullName evidence="1">Uncharacterized protein</fullName>
    </submittedName>
</protein>